<keyword evidence="4 6" id="KW-0472">Membrane</keyword>
<reference evidence="8 9" key="1">
    <citation type="submission" date="2023-11" db="EMBL/GenBank/DDBJ databases">
        <title>Actinomadura monticuli sp. nov., isolated from volcanic ash.</title>
        <authorList>
            <person name="Lee S.D."/>
            <person name="Yang H."/>
            <person name="Kim I.S."/>
        </authorList>
    </citation>
    <scope>NUCLEOTIDE SEQUENCE [LARGE SCALE GENOMIC DNA]</scope>
    <source>
        <strain evidence="8 9">DSM 45346</strain>
    </source>
</reference>
<evidence type="ECO:0000313" key="9">
    <source>
        <dbReference type="Proteomes" id="UP001569904"/>
    </source>
</evidence>
<evidence type="ECO:0000256" key="4">
    <source>
        <dbReference type="ARBA" id="ARBA00023136"/>
    </source>
</evidence>
<comment type="subcellular location">
    <subcellularLocation>
        <location evidence="1">Cell membrane</location>
        <topology evidence="1">Multi-pass membrane protein</topology>
    </subcellularLocation>
</comment>
<feature type="transmembrane region" description="Helical" evidence="6">
    <location>
        <begin position="182"/>
        <end position="201"/>
    </location>
</feature>
<dbReference type="EMBL" id="JAXCEH010000008">
    <property type="protein sequence ID" value="MFA1555034.1"/>
    <property type="molecule type" value="Genomic_DNA"/>
</dbReference>
<evidence type="ECO:0000256" key="5">
    <source>
        <dbReference type="SAM" id="MobiDB-lite"/>
    </source>
</evidence>
<comment type="caution">
    <text evidence="8">The sequence shown here is derived from an EMBL/GenBank/DDBJ whole genome shotgun (WGS) entry which is preliminary data.</text>
</comment>
<dbReference type="SUPFAM" id="SSF90123">
    <property type="entry name" value="ABC transporter transmembrane region"/>
    <property type="match status" value="1"/>
</dbReference>
<evidence type="ECO:0000256" key="6">
    <source>
        <dbReference type="SAM" id="Phobius"/>
    </source>
</evidence>
<feature type="transmembrane region" description="Helical" evidence="6">
    <location>
        <begin position="47"/>
        <end position="70"/>
    </location>
</feature>
<keyword evidence="9" id="KW-1185">Reference proteome</keyword>
<evidence type="ECO:0000256" key="2">
    <source>
        <dbReference type="ARBA" id="ARBA00022692"/>
    </source>
</evidence>
<evidence type="ECO:0000313" key="8">
    <source>
        <dbReference type="EMBL" id="MFA1555034.1"/>
    </source>
</evidence>
<accession>A0ABV4QY23</accession>
<dbReference type="Proteomes" id="UP001569904">
    <property type="component" value="Unassembled WGS sequence"/>
</dbReference>
<evidence type="ECO:0000256" key="3">
    <source>
        <dbReference type="ARBA" id="ARBA00022989"/>
    </source>
</evidence>
<proteinExistence type="predicted"/>
<dbReference type="RefSeq" id="WP_371941709.1">
    <property type="nucleotide sequence ID" value="NZ_JAXCEH010000008.1"/>
</dbReference>
<feature type="compositionally biased region" description="Polar residues" evidence="5">
    <location>
        <begin position="261"/>
        <end position="276"/>
    </location>
</feature>
<keyword evidence="2 6" id="KW-0812">Transmembrane</keyword>
<feature type="transmembrane region" description="Helical" evidence="6">
    <location>
        <begin position="157"/>
        <end position="176"/>
    </location>
</feature>
<dbReference type="Pfam" id="PF00664">
    <property type="entry name" value="ABC_membrane"/>
    <property type="match status" value="1"/>
</dbReference>
<feature type="compositionally biased region" description="Low complexity" evidence="5">
    <location>
        <begin position="226"/>
        <end position="256"/>
    </location>
</feature>
<evidence type="ECO:0000256" key="1">
    <source>
        <dbReference type="ARBA" id="ARBA00004651"/>
    </source>
</evidence>
<protein>
    <submittedName>
        <fullName evidence="8">ABC transporter transmembrane domain-containing protein</fullName>
    </submittedName>
</protein>
<evidence type="ECO:0000259" key="7">
    <source>
        <dbReference type="PROSITE" id="PS50929"/>
    </source>
</evidence>
<feature type="domain" description="ABC transmembrane type-1" evidence="7">
    <location>
        <begin position="47"/>
        <end position="213"/>
    </location>
</feature>
<feature type="region of interest" description="Disordered" evidence="5">
    <location>
        <begin position="219"/>
        <end position="276"/>
    </location>
</feature>
<gene>
    <name evidence="8" type="ORF">SM436_15195</name>
</gene>
<keyword evidence="3 6" id="KW-1133">Transmembrane helix</keyword>
<name>A0ABV4QY23_9ACTN</name>
<organism evidence="8 9">
    <name type="scientific">Actinomadura chokoriensis</name>
    <dbReference type="NCBI Taxonomy" id="454156"/>
    <lineage>
        <taxon>Bacteria</taxon>
        <taxon>Bacillati</taxon>
        <taxon>Actinomycetota</taxon>
        <taxon>Actinomycetes</taxon>
        <taxon>Streptosporangiales</taxon>
        <taxon>Thermomonosporaceae</taxon>
        <taxon>Actinomadura</taxon>
    </lineage>
</organism>
<sequence length="276" mass="29934">MAVLALRGGSGDGRPARRRAVLLALRYYWDVLRRQWRISLPAMTLPALGNICLFYLTPLVVAALVGHLAGGGESDLAALLPYVLGFAGLMLTGEALWRAGLHFLNRTNGRGIEWLGIVGMDELLAKDTAFFHDNFAGSLTKRILSFCGGFENFADTLTFSVVANVIPLSFASVILWRYHPLLVVVLLGLIVFTGFLVAPFIRRRQVLVDDARRPRCGCRATSPTCSPTWRRSARSPPRSGRPPSSAAGSSSSTAWRCAPGTTPTCGSTRSSPRCRS</sequence>
<dbReference type="InterPro" id="IPR036640">
    <property type="entry name" value="ABC1_TM_sf"/>
</dbReference>
<feature type="transmembrane region" description="Helical" evidence="6">
    <location>
        <begin position="76"/>
        <end position="97"/>
    </location>
</feature>
<dbReference type="Gene3D" id="1.20.1560.10">
    <property type="entry name" value="ABC transporter type 1, transmembrane domain"/>
    <property type="match status" value="1"/>
</dbReference>
<dbReference type="PROSITE" id="PS50929">
    <property type="entry name" value="ABC_TM1F"/>
    <property type="match status" value="1"/>
</dbReference>
<dbReference type="InterPro" id="IPR011527">
    <property type="entry name" value="ABC1_TM_dom"/>
</dbReference>